<reference evidence="1 2" key="1">
    <citation type="submission" date="2021-05" db="EMBL/GenBank/DDBJ databases">
        <title>A Polyphasic approach of four new species of the genus Ohtaekwangia: Ohtaekwangia histidinii sp. nov., Ohtaekwangia cretensis sp. nov., Ohtaekwangia indiensis sp. nov., Ohtaekwangia reichenbachii sp. nov. from diverse environment.</title>
        <authorList>
            <person name="Octaviana S."/>
        </authorList>
    </citation>
    <scope>NUCLEOTIDE SEQUENCE [LARGE SCALE GENOMIC DNA]</scope>
    <source>
        <strain evidence="1 2">PWU20</strain>
    </source>
</reference>
<protein>
    <submittedName>
        <fullName evidence="1">DUF937 domain-containing protein</fullName>
    </submittedName>
</protein>
<sequence length="160" mass="16811">MLDQLIKLVQRNAENDINNNSAIPDQYNKEAVNIVGHEIFTGLQNEGKKGNLTGLTDLFKGNNITGNNPIISAIISGVTTKFASKFGISPQIATQVASVLIPKVMNQFVNKAKDPNDKEFDLQDILKDLGGAGNIGNLIGQFTGGGKGGGLGSLGGLFGK</sequence>
<name>A0ABS5VMW1_9BACT</name>
<comment type="caution">
    <text evidence="1">The sequence shown here is derived from an EMBL/GenBank/DDBJ whole genome shotgun (WGS) entry which is preliminary data.</text>
</comment>
<evidence type="ECO:0000313" key="1">
    <source>
        <dbReference type="EMBL" id="MBT1702185.1"/>
    </source>
</evidence>
<evidence type="ECO:0000313" key="2">
    <source>
        <dbReference type="Proteomes" id="UP000772618"/>
    </source>
</evidence>
<proteinExistence type="predicted"/>
<dbReference type="RefSeq" id="WP_254151949.1">
    <property type="nucleotide sequence ID" value="NZ_JAHESD010000004.1"/>
</dbReference>
<keyword evidence="2" id="KW-1185">Reference proteome</keyword>
<dbReference type="Proteomes" id="UP000772618">
    <property type="component" value="Unassembled WGS sequence"/>
</dbReference>
<organism evidence="1 2">
    <name type="scientific">Chryseosolibacter indicus</name>
    <dbReference type="NCBI Taxonomy" id="2782351"/>
    <lineage>
        <taxon>Bacteria</taxon>
        <taxon>Pseudomonadati</taxon>
        <taxon>Bacteroidota</taxon>
        <taxon>Cytophagia</taxon>
        <taxon>Cytophagales</taxon>
        <taxon>Chryseotaleaceae</taxon>
        <taxon>Chryseosolibacter</taxon>
    </lineage>
</organism>
<dbReference type="EMBL" id="JAHESD010000004">
    <property type="protein sequence ID" value="MBT1702185.1"/>
    <property type="molecule type" value="Genomic_DNA"/>
</dbReference>
<accession>A0ABS5VMW1</accession>
<gene>
    <name evidence="1" type="ORF">KK060_02785</name>
</gene>